<sequence length="375" mass="40216">MGGGAIDNGFSDVLARLYAGVGETPPWRAFLEALARWMDASFATLIITAPGKRQPATFLTPGSDAEFDAAYTETLFAEDPFQGLPDGVVTSYAEFMDGLSPDAFATYREAMARSGFDQVLGIDLHFGGSAGGRPDEGRYEARFRVSRHNSLPDFTREERARLQALAQHLRIAVTLFEKLQFAGAEHGMFHATAQGLGLALLVLDRNRRIVSSNALAESLMAEDEGLRRRGEELAFADGAHQKLVGEVLADASSGPLTRFRIERPVHGDLVVTARPVELSAIHSGAGALALFLARPNRQSGPETRRDPQGLRDLLGLTMAEARLAAVLGEGMSLVEAARALGIAHNTAKVQLRAVFAKTGVRRQAQLVALLASLGG</sequence>
<dbReference type="InterPro" id="IPR000792">
    <property type="entry name" value="Tscrpt_reg_LuxR_C"/>
</dbReference>
<dbReference type="Gene3D" id="1.10.10.10">
    <property type="entry name" value="Winged helix-like DNA-binding domain superfamily/Winged helix DNA-binding domain"/>
    <property type="match status" value="1"/>
</dbReference>
<gene>
    <name evidence="2" type="ORF">I2488_02490</name>
</gene>
<dbReference type="SUPFAM" id="SSF46894">
    <property type="entry name" value="C-terminal effector domain of the bipartite response regulators"/>
    <property type="match status" value="1"/>
</dbReference>
<protein>
    <submittedName>
        <fullName evidence="2">Helix-turn-helix transcriptional regulator</fullName>
    </submittedName>
</protein>
<dbReference type="InterPro" id="IPR016032">
    <property type="entry name" value="Sig_transdc_resp-reg_C-effctor"/>
</dbReference>
<dbReference type="InterPro" id="IPR036388">
    <property type="entry name" value="WH-like_DNA-bd_sf"/>
</dbReference>
<dbReference type="EMBL" id="JADQDC010000001">
    <property type="protein sequence ID" value="MBF9149865.1"/>
    <property type="molecule type" value="Genomic_DNA"/>
</dbReference>
<accession>A0ABS0HC53</accession>
<comment type="caution">
    <text evidence="2">The sequence shown here is derived from an EMBL/GenBank/DDBJ whole genome shotgun (WGS) entry which is preliminary data.</text>
</comment>
<evidence type="ECO:0000259" key="1">
    <source>
        <dbReference type="SMART" id="SM00421"/>
    </source>
</evidence>
<reference evidence="2 3" key="1">
    <citation type="submission" date="2020-11" db="EMBL/GenBank/DDBJ databases">
        <title>The genome sequence of Novosphingobium sp. 1Y9A.</title>
        <authorList>
            <person name="Liu Y."/>
        </authorList>
    </citation>
    <scope>NUCLEOTIDE SEQUENCE [LARGE SCALE GENOMIC DNA]</scope>
    <source>
        <strain evidence="2 3">1Y9A</strain>
    </source>
</reference>
<organism evidence="2 3">
    <name type="scientific">Novosphingobium jiangmenense</name>
    <dbReference type="NCBI Taxonomy" id="2791981"/>
    <lineage>
        <taxon>Bacteria</taxon>
        <taxon>Pseudomonadati</taxon>
        <taxon>Pseudomonadota</taxon>
        <taxon>Alphaproteobacteria</taxon>
        <taxon>Sphingomonadales</taxon>
        <taxon>Sphingomonadaceae</taxon>
        <taxon>Novosphingobium</taxon>
    </lineage>
</organism>
<dbReference type="SMART" id="SM00421">
    <property type="entry name" value="HTH_LUXR"/>
    <property type="match status" value="1"/>
</dbReference>
<name>A0ABS0HC53_9SPHN</name>
<feature type="domain" description="HTH luxR-type" evidence="1">
    <location>
        <begin position="313"/>
        <end position="370"/>
    </location>
</feature>
<dbReference type="Proteomes" id="UP000600799">
    <property type="component" value="Unassembled WGS sequence"/>
</dbReference>
<evidence type="ECO:0000313" key="2">
    <source>
        <dbReference type="EMBL" id="MBF9149865.1"/>
    </source>
</evidence>
<keyword evidence="3" id="KW-1185">Reference proteome</keyword>
<evidence type="ECO:0000313" key="3">
    <source>
        <dbReference type="Proteomes" id="UP000600799"/>
    </source>
</evidence>
<proteinExistence type="predicted"/>